<dbReference type="AlphaFoldDB" id="A0A269PBW7"/>
<dbReference type="GO" id="GO:0016787">
    <property type="term" value="F:hydrolase activity"/>
    <property type="evidence" value="ECO:0007669"/>
    <property type="project" value="UniProtKB-KW"/>
</dbReference>
<evidence type="ECO:0000313" key="2">
    <source>
        <dbReference type="Proteomes" id="UP000215771"/>
    </source>
</evidence>
<proteinExistence type="predicted"/>
<dbReference type="SUPFAM" id="SSF56784">
    <property type="entry name" value="HAD-like"/>
    <property type="match status" value="1"/>
</dbReference>
<dbReference type="GO" id="GO:0004713">
    <property type="term" value="F:protein tyrosine kinase activity"/>
    <property type="evidence" value="ECO:0007669"/>
    <property type="project" value="TreeGrafter"/>
</dbReference>
<sequence length="223" mass="24554">MLGSVIDTANNGGQDTILLDVDGTIIDSYPGIREGFLRGLDAVGATRPAEDFIRRIPGPPMRDSMAAAGLGPDQVERAMQAYSDYMSSEGWQRFTVFDGMAELIGRWKDEGWKVCTATSKSEHFARLALERAGVLEHIDFLGAANWDAGRSTKIEVIQYVLDNADPYHPVMVGDRIHDFAGAAEFGLPSIAVTWGYGAEEEWEQATYVAHTSTELEDLVREYC</sequence>
<dbReference type="Pfam" id="PF13419">
    <property type="entry name" value="HAD_2"/>
    <property type="match status" value="1"/>
</dbReference>
<dbReference type="Gene3D" id="3.40.50.1000">
    <property type="entry name" value="HAD superfamily/HAD-like"/>
    <property type="match status" value="1"/>
</dbReference>
<name>A0A269PBW7_9CORY</name>
<comment type="caution">
    <text evidence="1">The sequence shown here is derived from an EMBL/GenBank/DDBJ whole genome shotgun (WGS) entry which is preliminary data.</text>
</comment>
<dbReference type="InterPro" id="IPR006439">
    <property type="entry name" value="HAD-SF_hydro_IA"/>
</dbReference>
<organism evidence="1 2">
    <name type="scientific">Corynebacterium hadale</name>
    <dbReference type="NCBI Taxonomy" id="2026255"/>
    <lineage>
        <taxon>Bacteria</taxon>
        <taxon>Bacillati</taxon>
        <taxon>Actinomycetota</taxon>
        <taxon>Actinomycetes</taxon>
        <taxon>Mycobacteriales</taxon>
        <taxon>Corynebacteriaceae</taxon>
        <taxon>Corynebacterium</taxon>
    </lineage>
</organism>
<evidence type="ECO:0000313" key="1">
    <source>
        <dbReference type="EMBL" id="PAJ69192.1"/>
    </source>
</evidence>
<dbReference type="PANTHER" id="PTHR43434">
    <property type="entry name" value="PHOSPHOGLYCOLATE PHOSPHATASE"/>
    <property type="match status" value="1"/>
</dbReference>
<dbReference type="Gene3D" id="1.10.150.240">
    <property type="entry name" value="Putative phosphatase, domain 2"/>
    <property type="match status" value="1"/>
</dbReference>
<dbReference type="EMBL" id="NQMQ01000018">
    <property type="protein sequence ID" value="PAJ69192.1"/>
    <property type="molecule type" value="Genomic_DNA"/>
</dbReference>
<dbReference type="InterPro" id="IPR050155">
    <property type="entry name" value="HAD-like_hydrolase_sf"/>
</dbReference>
<reference evidence="1 2" key="1">
    <citation type="submission" date="2017-08" db="EMBL/GenBank/DDBJ databases">
        <authorList>
            <person name="de Groot N.N."/>
        </authorList>
    </citation>
    <scope>NUCLEOTIDE SEQUENCE [LARGE SCALE GENOMIC DNA]</scope>
    <source>
        <strain evidence="1 2">NBT06-6</strain>
    </source>
</reference>
<gene>
    <name evidence="1" type="ORF">CIG21_08845</name>
</gene>
<dbReference type="InterPro" id="IPR036412">
    <property type="entry name" value="HAD-like_sf"/>
</dbReference>
<dbReference type="Proteomes" id="UP000215771">
    <property type="component" value="Unassembled WGS sequence"/>
</dbReference>
<accession>A0A269PBW7</accession>
<protein>
    <submittedName>
        <fullName evidence="1">HAD family hydrolase</fullName>
    </submittedName>
</protein>
<dbReference type="InterPro" id="IPR041492">
    <property type="entry name" value="HAD_2"/>
</dbReference>
<dbReference type="NCBIfam" id="TIGR01549">
    <property type="entry name" value="HAD-SF-IA-v1"/>
    <property type="match status" value="1"/>
</dbReference>
<dbReference type="PANTHER" id="PTHR43434:SF20">
    <property type="entry name" value="5'-NUCLEOTIDASE"/>
    <property type="match status" value="1"/>
</dbReference>
<keyword evidence="1" id="KW-0378">Hydrolase</keyword>
<dbReference type="InterPro" id="IPR023214">
    <property type="entry name" value="HAD_sf"/>
</dbReference>
<dbReference type="InterPro" id="IPR023198">
    <property type="entry name" value="PGP-like_dom2"/>
</dbReference>
<dbReference type="GO" id="GO:0005829">
    <property type="term" value="C:cytosol"/>
    <property type="evidence" value="ECO:0007669"/>
    <property type="project" value="TreeGrafter"/>
</dbReference>